<protein>
    <recommendedName>
        <fullName evidence="4">4Fe-4S ferredoxin-type domain-containing protein</fullName>
    </recommendedName>
</protein>
<accession>A0A4V3SGS4</accession>
<evidence type="ECO:0000313" key="2">
    <source>
        <dbReference type="EMBL" id="TGZ73414.1"/>
    </source>
</evidence>
<feature type="signal peptide" evidence="1">
    <location>
        <begin position="1"/>
        <end position="19"/>
    </location>
</feature>
<proteinExistence type="predicted"/>
<dbReference type="Proteomes" id="UP000308267">
    <property type="component" value="Unassembled WGS sequence"/>
</dbReference>
<reference evidence="2 3" key="1">
    <citation type="journal article" date="2019" name="BMC Genomics">
        <title>New insights from Opisthorchis felineus genome: update on genomics of the epidemiologically important liver flukes.</title>
        <authorList>
            <person name="Ershov N.I."/>
            <person name="Mordvinov V.A."/>
            <person name="Prokhortchouk E.B."/>
            <person name="Pakharukova M.Y."/>
            <person name="Gunbin K.V."/>
            <person name="Ustyantsev K."/>
            <person name="Genaev M.A."/>
            <person name="Blinov A.G."/>
            <person name="Mazur A."/>
            <person name="Boulygina E."/>
            <person name="Tsygankova S."/>
            <person name="Khrameeva E."/>
            <person name="Chekanov N."/>
            <person name="Fan G."/>
            <person name="Xiao A."/>
            <person name="Zhang H."/>
            <person name="Xu X."/>
            <person name="Yang H."/>
            <person name="Solovyev V."/>
            <person name="Lee S.M."/>
            <person name="Liu X."/>
            <person name="Afonnikov D.A."/>
            <person name="Skryabin K.G."/>
        </authorList>
    </citation>
    <scope>NUCLEOTIDE SEQUENCE [LARGE SCALE GENOMIC DNA]</scope>
    <source>
        <strain evidence="2">AK-0245</strain>
        <tissue evidence="2">Whole organism</tissue>
    </source>
</reference>
<comment type="caution">
    <text evidence="2">The sequence shown here is derived from an EMBL/GenBank/DDBJ whole genome shotgun (WGS) entry which is preliminary data.</text>
</comment>
<dbReference type="EMBL" id="SJOL01002760">
    <property type="protein sequence ID" value="TGZ73414.1"/>
    <property type="molecule type" value="Genomic_DNA"/>
</dbReference>
<gene>
    <name evidence="2" type="ORF">CRM22_001541</name>
</gene>
<evidence type="ECO:0000313" key="3">
    <source>
        <dbReference type="Proteomes" id="UP000308267"/>
    </source>
</evidence>
<sequence length="103" mass="11339">MMVGFIMLIATALLSNVLAEDLMEYDSCMAACEETFAGNTDDAQFDVCKDSCNEDQKDRCVAADPQAEETCLKAGEQRCKDRCEEDSDGCPLLCEALFSKDDE</sequence>
<feature type="chain" id="PRO_5020481258" description="4Fe-4S ferredoxin-type domain-containing protein" evidence="1">
    <location>
        <begin position="20"/>
        <end position="103"/>
    </location>
</feature>
<keyword evidence="3" id="KW-1185">Reference proteome</keyword>
<name>A0A4V3SGS4_OPIFE</name>
<evidence type="ECO:0008006" key="4">
    <source>
        <dbReference type="Google" id="ProtNLM"/>
    </source>
</evidence>
<keyword evidence="1" id="KW-0732">Signal</keyword>
<dbReference type="AlphaFoldDB" id="A0A4V3SGS4"/>
<organism evidence="2 3">
    <name type="scientific">Opisthorchis felineus</name>
    <dbReference type="NCBI Taxonomy" id="147828"/>
    <lineage>
        <taxon>Eukaryota</taxon>
        <taxon>Metazoa</taxon>
        <taxon>Spiralia</taxon>
        <taxon>Lophotrochozoa</taxon>
        <taxon>Platyhelminthes</taxon>
        <taxon>Trematoda</taxon>
        <taxon>Digenea</taxon>
        <taxon>Opisthorchiida</taxon>
        <taxon>Opisthorchiata</taxon>
        <taxon>Opisthorchiidae</taxon>
        <taxon>Opisthorchis</taxon>
    </lineage>
</organism>
<evidence type="ECO:0000256" key="1">
    <source>
        <dbReference type="SAM" id="SignalP"/>
    </source>
</evidence>